<evidence type="ECO:0000256" key="10">
    <source>
        <dbReference type="RuleBase" id="RU351113"/>
    </source>
</evidence>
<dbReference type="PANTHER" id="PTHR21137">
    <property type="entry name" value="ODORANT RECEPTOR"/>
    <property type="match status" value="1"/>
</dbReference>
<evidence type="ECO:0000256" key="9">
    <source>
        <dbReference type="ARBA" id="ARBA00023224"/>
    </source>
</evidence>
<evidence type="ECO:0000256" key="8">
    <source>
        <dbReference type="ARBA" id="ARBA00023170"/>
    </source>
</evidence>
<keyword evidence="4 10" id="KW-0812">Transmembrane</keyword>
<dbReference type="EMBL" id="OU963899">
    <property type="protein sequence ID" value="CAH0406371.1"/>
    <property type="molecule type" value="Genomic_DNA"/>
</dbReference>
<feature type="transmembrane region" description="Helical" evidence="10">
    <location>
        <begin position="296"/>
        <end position="316"/>
    </location>
</feature>
<dbReference type="InterPro" id="IPR004117">
    <property type="entry name" value="7tm6_olfct_rcpt"/>
</dbReference>
<name>A0ABN8B9K3_CHISP</name>
<dbReference type="PANTHER" id="PTHR21137:SF35">
    <property type="entry name" value="ODORANT RECEPTOR 19A-RELATED"/>
    <property type="match status" value="1"/>
</dbReference>
<feature type="transmembrane region" description="Helical" evidence="10">
    <location>
        <begin position="46"/>
        <end position="63"/>
    </location>
</feature>
<keyword evidence="3 10" id="KW-0716">Sensory transduction</keyword>
<gene>
    <name evidence="11" type="ORF">CHILSU_LOCUS9746</name>
</gene>
<dbReference type="Pfam" id="PF02949">
    <property type="entry name" value="7tm_6"/>
    <property type="match status" value="1"/>
</dbReference>
<feature type="transmembrane region" description="Helical" evidence="10">
    <location>
        <begin position="83"/>
        <end position="101"/>
    </location>
</feature>
<feature type="transmembrane region" description="Helical" evidence="10">
    <location>
        <begin position="199"/>
        <end position="221"/>
    </location>
</feature>
<dbReference type="Proteomes" id="UP001153292">
    <property type="component" value="Chromosome 6"/>
</dbReference>
<keyword evidence="2" id="KW-1003">Cell membrane</keyword>
<protein>
    <recommendedName>
        <fullName evidence="10">Odorant receptor</fullName>
    </recommendedName>
</protein>
<evidence type="ECO:0000256" key="7">
    <source>
        <dbReference type="ARBA" id="ARBA00023136"/>
    </source>
</evidence>
<comment type="subcellular location">
    <subcellularLocation>
        <location evidence="1 10">Cell membrane</location>
        <topology evidence="1 10">Multi-pass membrane protein</topology>
    </subcellularLocation>
</comment>
<feature type="transmembrane region" description="Helical" evidence="10">
    <location>
        <begin position="140"/>
        <end position="159"/>
    </location>
</feature>
<feature type="transmembrane region" description="Helical" evidence="10">
    <location>
        <begin position="268"/>
        <end position="290"/>
    </location>
</feature>
<comment type="similarity">
    <text evidence="10">Belongs to the insect chemoreceptor superfamily. Heteromeric odorant receptor channel (TC 1.A.69) family.</text>
</comment>
<comment type="caution">
    <text evidence="10">Lacks conserved residue(s) required for the propagation of feature annotation.</text>
</comment>
<keyword evidence="5 10" id="KW-0552">Olfaction</keyword>
<keyword evidence="9 10" id="KW-0807">Transducer</keyword>
<keyword evidence="8 10" id="KW-0675">Receptor</keyword>
<proteinExistence type="inferred from homology"/>
<sequence length="389" mass="44365">MDILTSIGGVFRRIVTRFREDSFDSLLGIVDTVPSLAGFSLRKDKIFVPFFIFHLSLLTYIYGVGSFEYQAKTAKSAGDFIKSFVNVALLVLIANNSHFFMMKRSLLRSTLTEMQNSDKLARCNPASCLKHKKLCNRIKYIILIFYFVNLTNASCVYLPSRSNVDVNIYGVTPCYGMGSLTSPKREICKAMLFGQEVTVMIVVLNFQALLIFVIGHTSLLYQILSDEIMALNDYDKSMFFNNPVVKDILPVLIRRHAMILSIINKCKVLYSVPIGVNFGSNAVCMSLFFYLPLREWIDFFPILMYCFIVFFLYCFLCQRLTNAAQLFETSVYACGWENFETNEKKAVYFMLRQAQKPVELLAADIIPVNISTFATTLQAMFKFVTVVKV</sequence>
<keyword evidence="7 10" id="KW-0472">Membrane</keyword>
<evidence type="ECO:0000313" key="11">
    <source>
        <dbReference type="EMBL" id="CAH0406371.1"/>
    </source>
</evidence>
<evidence type="ECO:0000256" key="3">
    <source>
        <dbReference type="ARBA" id="ARBA00022606"/>
    </source>
</evidence>
<keyword evidence="6 10" id="KW-1133">Transmembrane helix</keyword>
<evidence type="ECO:0000256" key="1">
    <source>
        <dbReference type="ARBA" id="ARBA00004651"/>
    </source>
</evidence>
<evidence type="ECO:0000256" key="2">
    <source>
        <dbReference type="ARBA" id="ARBA00022475"/>
    </source>
</evidence>
<evidence type="ECO:0000313" key="12">
    <source>
        <dbReference type="Proteomes" id="UP001153292"/>
    </source>
</evidence>
<evidence type="ECO:0000256" key="6">
    <source>
        <dbReference type="ARBA" id="ARBA00022989"/>
    </source>
</evidence>
<organism evidence="11 12">
    <name type="scientific">Chilo suppressalis</name>
    <name type="common">Asiatic rice borer moth</name>
    <dbReference type="NCBI Taxonomy" id="168631"/>
    <lineage>
        <taxon>Eukaryota</taxon>
        <taxon>Metazoa</taxon>
        <taxon>Ecdysozoa</taxon>
        <taxon>Arthropoda</taxon>
        <taxon>Hexapoda</taxon>
        <taxon>Insecta</taxon>
        <taxon>Pterygota</taxon>
        <taxon>Neoptera</taxon>
        <taxon>Endopterygota</taxon>
        <taxon>Lepidoptera</taxon>
        <taxon>Glossata</taxon>
        <taxon>Ditrysia</taxon>
        <taxon>Pyraloidea</taxon>
        <taxon>Crambidae</taxon>
        <taxon>Crambinae</taxon>
        <taxon>Chilo</taxon>
    </lineage>
</organism>
<evidence type="ECO:0000256" key="5">
    <source>
        <dbReference type="ARBA" id="ARBA00022725"/>
    </source>
</evidence>
<evidence type="ECO:0000256" key="4">
    <source>
        <dbReference type="ARBA" id="ARBA00022692"/>
    </source>
</evidence>
<reference evidence="11" key="1">
    <citation type="submission" date="2021-12" db="EMBL/GenBank/DDBJ databases">
        <authorList>
            <person name="King R."/>
        </authorList>
    </citation>
    <scope>NUCLEOTIDE SEQUENCE</scope>
</reference>
<keyword evidence="12" id="KW-1185">Reference proteome</keyword>
<accession>A0ABN8B9K3</accession>